<proteinExistence type="predicted"/>
<protein>
    <recommendedName>
        <fullName evidence="4">DUF2029 domain-containing protein</fullName>
    </recommendedName>
</protein>
<gene>
    <name evidence="2" type="ORF">ACFOHL_00525</name>
</gene>
<evidence type="ECO:0000313" key="2">
    <source>
        <dbReference type="EMBL" id="MFC3120099.1"/>
    </source>
</evidence>
<sequence>MPIRQPLQNLNNKTLVALAVLLLSILASFPLANTNWAQVKSLGLGWMTVAQYISASLAMIIVWRFGPQSNRWRDYVTLLIFAIAIRLFLVPVDTYTSNDVDRYMFDGKVALSGYDPYRVNHNAPELETLRQTWPTPEEHAKYPTLYPPAAIGLYALSAASGSEYAELVWKFLSFVASSLTVVIMMLVLKGIGKLKHFSLVAFSPILIFEAGVGAHIDAFSSLVVSAALLAYQRKNFALSGMAIAFGALSKLMPILLLIPLFFSMNKLSHALKFALAAVITVAAGYLIVLSLGMQAIGSTPVFFEKWRNAAPLFDALSLVLSGYYLLAFIVATLFISFCLNVIWTWKHSPSTESNTLLAVTPALQWILIVPLLLSPVVFPWYLMVLVPLFALRPTFFLAAWFSLLPLSYLVLNQFACCHIWAPLEWTNYLLAVGLVLGLILDQLYLSCNTTESCNHGQLA</sequence>
<evidence type="ECO:0000256" key="1">
    <source>
        <dbReference type="SAM" id="Phobius"/>
    </source>
</evidence>
<reference evidence="3" key="1">
    <citation type="journal article" date="2019" name="Int. J. Syst. Evol. Microbiol.">
        <title>The Global Catalogue of Microorganisms (GCM) 10K type strain sequencing project: providing services to taxonomists for standard genome sequencing and annotation.</title>
        <authorList>
            <consortium name="The Broad Institute Genomics Platform"/>
            <consortium name="The Broad Institute Genome Sequencing Center for Infectious Disease"/>
            <person name="Wu L."/>
            <person name="Ma J."/>
        </authorList>
    </citation>
    <scope>NUCLEOTIDE SEQUENCE [LARGE SCALE GENOMIC DNA]</scope>
    <source>
        <strain evidence="3">KCTC 52473</strain>
    </source>
</reference>
<keyword evidence="1" id="KW-1133">Transmembrane helix</keyword>
<comment type="caution">
    <text evidence="2">The sequence shown here is derived from an EMBL/GenBank/DDBJ whole genome shotgun (WGS) entry which is preliminary data.</text>
</comment>
<accession>A0ABV7FL48</accession>
<dbReference type="RefSeq" id="WP_376918242.1">
    <property type="nucleotide sequence ID" value="NZ_JBHRSW010000004.1"/>
</dbReference>
<keyword evidence="1" id="KW-0472">Membrane</keyword>
<feature type="transmembrane region" description="Helical" evidence="1">
    <location>
        <begin position="197"/>
        <end position="216"/>
    </location>
</feature>
<feature type="transmembrane region" description="Helical" evidence="1">
    <location>
        <begin position="75"/>
        <end position="92"/>
    </location>
</feature>
<feature type="transmembrane region" description="Helical" evidence="1">
    <location>
        <begin position="323"/>
        <end position="343"/>
    </location>
</feature>
<keyword evidence="1" id="KW-0812">Transmembrane</keyword>
<evidence type="ECO:0000313" key="3">
    <source>
        <dbReference type="Proteomes" id="UP001595478"/>
    </source>
</evidence>
<feature type="transmembrane region" description="Helical" evidence="1">
    <location>
        <begin position="167"/>
        <end position="188"/>
    </location>
</feature>
<feature type="transmembrane region" description="Helical" evidence="1">
    <location>
        <begin position="236"/>
        <end position="262"/>
    </location>
</feature>
<feature type="transmembrane region" description="Helical" evidence="1">
    <location>
        <begin position="355"/>
        <end position="382"/>
    </location>
</feature>
<organism evidence="2 3">
    <name type="scientific">Agaribacter flavus</name>
    <dbReference type="NCBI Taxonomy" id="1902781"/>
    <lineage>
        <taxon>Bacteria</taxon>
        <taxon>Pseudomonadati</taxon>
        <taxon>Pseudomonadota</taxon>
        <taxon>Gammaproteobacteria</taxon>
        <taxon>Alteromonadales</taxon>
        <taxon>Alteromonadaceae</taxon>
        <taxon>Agaribacter</taxon>
    </lineage>
</organism>
<dbReference type="Pfam" id="PF26314">
    <property type="entry name" value="MptA_B_family"/>
    <property type="match status" value="1"/>
</dbReference>
<feature type="transmembrane region" description="Helical" evidence="1">
    <location>
        <begin position="394"/>
        <end position="415"/>
    </location>
</feature>
<feature type="transmembrane region" description="Helical" evidence="1">
    <location>
        <begin position="427"/>
        <end position="445"/>
    </location>
</feature>
<feature type="transmembrane region" description="Helical" evidence="1">
    <location>
        <begin position="44"/>
        <end position="63"/>
    </location>
</feature>
<keyword evidence="3" id="KW-1185">Reference proteome</keyword>
<dbReference type="Proteomes" id="UP001595478">
    <property type="component" value="Unassembled WGS sequence"/>
</dbReference>
<evidence type="ECO:0008006" key="4">
    <source>
        <dbReference type="Google" id="ProtNLM"/>
    </source>
</evidence>
<name>A0ABV7FL48_9ALTE</name>
<dbReference type="EMBL" id="JBHRSW010000004">
    <property type="protein sequence ID" value="MFC3120099.1"/>
    <property type="molecule type" value="Genomic_DNA"/>
</dbReference>
<feature type="transmembrane region" description="Helical" evidence="1">
    <location>
        <begin position="274"/>
        <end position="303"/>
    </location>
</feature>